<dbReference type="NCBIfam" id="NF003404">
    <property type="entry name" value="PRK04750.1"/>
    <property type="match status" value="1"/>
</dbReference>
<comment type="subcellular location">
    <subcellularLocation>
        <location evidence="13">Cell membrane</location>
        <topology evidence="13">Multi-pass membrane protein</topology>
    </subcellularLocation>
</comment>
<evidence type="ECO:0000256" key="6">
    <source>
        <dbReference type="ARBA" id="ARBA00022688"/>
    </source>
</evidence>
<dbReference type="STRING" id="45056.Lade_1924"/>
<comment type="function">
    <text evidence="13">Is probably a protein kinase regulator of UbiI activity which is involved in aerobic coenzyme Q (ubiquinone) biosynthesis.</text>
</comment>
<dbReference type="PATRIC" id="fig|45056.6.peg.1985"/>
<proteinExistence type="inferred from homology"/>
<evidence type="ECO:0000313" key="15">
    <source>
        <dbReference type="EMBL" id="KTC64630.1"/>
    </source>
</evidence>
<protein>
    <recommendedName>
        <fullName evidence="13">Probable protein kinase UbiB</fullName>
        <ecNumber evidence="13">2.7.-.-</ecNumber>
    </recommendedName>
    <alternativeName>
        <fullName evidence="13">Ubiquinone biosynthesis protein UbiB</fullName>
    </alternativeName>
</protein>
<keyword evidence="15" id="KW-0830">Ubiquinone</keyword>
<evidence type="ECO:0000256" key="4">
    <source>
        <dbReference type="ARBA" id="ARBA00022519"/>
    </source>
</evidence>
<evidence type="ECO:0000256" key="13">
    <source>
        <dbReference type="HAMAP-Rule" id="MF_00414"/>
    </source>
</evidence>
<comment type="caution">
    <text evidence="13">Lacks conserved residue(s) required for the propagation of feature annotation.</text>
</comment>
<feature type="domain" description="ABC1 atypical kinase-like" evidence="14">
    <location>
        <begin position="93"/>
        <end position="342"/>
    </location>
</feature>
<dbReference type="PANTHER" id="PTHR10566:SF113">
    <property type="entry name" value="PROTEIN ACTIVITY OF BC1 COMPLEX KINASE 7, CHLOROPLASTIC"/>
    <property type="match status" value="1"/>
</dbReference>
<evidence type="ECO:0000256" key="2">
    <source>
        <dbReference type="ARBA" id="ARBA00009670"/>
    </source>
</evidence>
<feature type="binding site" evidence="13">
    <location>
        <begin position="130"/>
        <end position="138"/>
    </location>
    <ligand>
        <name>ATP</name>
        <dbReference type="ChEBI" id="CHEBI:30616"/>
    </ligand>
</feature>
<dbReference type="PANTHER" id="PTHR10566">
    <property type="entry name" value="CHAPERONE-ACTIVITY OF BC1 COMPLEX CABC1 -RELATED"/>
    <property type="match status" value="1"/>
</dbReference>
<dbReference type="GO" id="GO:0005886">
    <property type="term" value="C:plasma membrane"/>
    <property type="evidence" value="ECO:0007669"/>
    <property type="project" value="UniProtKB-SubCell"/>
</dbReference>
<dbReference type="Proteomes" id="UP000054859">
    <property type="component" value="Unassembled WGS sequence"/>
</dbReference>
<evidence type="ECO:0000256" key="1">
    <source>
        <dbReference type="ARBA" id="ARBA00005020"/>
    </source>
</evidence>
<keyword evidence="5 13" id="KW-0808">Transferase</keyword>
<reference evidence="16 18" key="2">
    <citation type="submission" date="2018-12" db="EMBL/GenBank/DDBJ databases">
        <authorList>
            <consortium name="Pathogen Informatics"/>
        </authorList>
    </citation>
    <scope>NUCLEOTIDE SEQUENCE [LARGE SCALE GENOMIC DNA]</scope>
    <source>
        <strain evidence="16 18">NCTC12735</strain>
        <plasmid evidence="18">24</plasmid>
    </source>
</reference>
<keyword evidence="3 13" id="KW-1003">Cell membrane</keyword>
<organism evidence="15 17">
    <name type="scientific">Legionella adelaidensis</name>
    <dbReference type="NCBI Taxonomy" id="45056"/>
    <lineage>
        <taxon>Bacteria</taxon>
        <taxon>Pseudomonadati</taxon>
        <taxon>Pseudomonadota</taxon>
        <taxon>Gammaproteobacteria</taxon>
        <taxon>Legionellales</taxon>
        <taxon>Legionellaceae</taxon>
        <taxon>Legionella</taxon>
    </lineage>
</organism>
<feature type="transmembrane region" description="Helical" evidence="13">
    <location>
        <begin position="527"/>
        <end position="544"/>
    </location>
</feature>
<accession>A0A0W0R0M9</accession>
<keyword evidence="11 13" id="KW-1133">Transmembrane helix</keyword>
<reference evidence="15 17" key="1">
    <citation type="submission" date="2015-11" db="EMBL/GenBank/DDBJ databases">
        <title>Identification of large and diverse effector repertoires of 38 Legionella species.</title>
        <authorList>
            <person name="Burstein D."/>
            <person name="Amaro F."/>
            <person name="Zusman T."/>
            <person name="Lifshitz Z."/>
            <person name="Cohen O."/>
            <person name="Gilbert J.A."/>
            <person name="Pupko T."/>
            <person name="Shuman H.A."/>
            <person name="Segal G."/>
        </authorList>
    </citation>
    <scope>NUCLEOTIDE SEQUENCE [LARGE SCALE GENOMIC DNA]</scope>
    <source>
        <strain evidence="15 17">1762-AUS-E</strain>
    </source>
</reference>
<keyword evidence="4" id="KW-0997">Cell inner membrane</keyword>
<dbReference type="Gene3D" id="1.10.510.10">
    <property type="entry name" value="Transferase(Phosphotransferase) domain 1"/>
    <property type="match status" value="1"/>
</dbReference>
<evidence type="ECO:0000256" key="7">
    <source>
        <dbReference type="ARBA" id="ARBA00022692"/>
    </source>
</evidence>
<dbReference type="GO" id="GO:0004672">
    <property type="term" value="F:protein kinase activity"/>
    <property type="evidence" value="ECO:0007669"/>
    <property type="project" value="UniProtKB-UniRule"/>
</dbReference>
<dbReference type="CDD" id="cd13972">
    <property type="entry name" value="UbiB"/>
    <property type="match status" value="1"/>
</dbReference>
<name>A0A0W0R0M9_9GAMM</name>
<feature type="active site" description="Proton acceptor" evidence="13">
    <location>
        <position position="287"/>
    </location>
</feature>
<evidence type="ECO:0000256" key="9">
    <source>
        <dbReference type="ARBA" id="ARBA00022777"/>
    </source>
</evidence>
<dbReference type="GO" id="GO:0005524">
    <property type="term" value="F:ATP binding"/>
    <property type="evidence" value="ECO:0007669"/>
    <property type="project" value="UniProtKB-KW"/>
</dbReference>
<dbReference type="KEGG" id="ladl:NCTC12735_01745"/>
<keyword evidence="12 13" id="KW-0472">Membrane</keyword>
<dbReference type="InterPro" id="IPR010232">
    <property type="entry name" value="UbiB"/>
</dbReference>
<dbReference type="EC" id="2.7.-.-" evidence="13"/>
<evidence type="ECO:0000256" key="5">
    <source>
        <dbReference type="ARBA" id="ARBA00022679"/>
    </source>
</evidence>
<evidence type="ECO:0000256" key="12">
    <source>
        <dbReference type="ARBA" id="ARBA00023136"/>
    </source>
</evidence>
<evidence type="ECO:0000256" key="3">
    <source>
        <dbReference type="ARBA" id="ARBA00022475"/>
    </source>
</evidence>
<evidence type="ECO:0000259" key="14">
    <source>
        <dbReference type="Pfam" id="PF03109"/>
    </source>
</evidence>
<sequence length="550" mass="63738">MKSTKQLFRLLRINYVLTKNGLDQVILSIRLFAPFRFIAYFNPWNWFRKEKLTRGQAIRKTLEELGPIFIKFGQALSTRPDILPPDIALELSKLQDQVPPFPSEQALAILESAFGHSAHEVFAQFDEEVLASASMAQVHAATLKTGEDVVVKILRPNMRKVIEQDLSILYTIAHLAERYWAESKRLKPKEIVKEFEKTLFDELNLQREAANASQLRRNFNNSPLLYVPEIYWDYVRENVIVMERIYGIPVTDITALKENGVNIKKLAERGLQIFFTQVFRDCFFHADMHPGNIFVSFENPEDPQYICVDFGIIGTLSENDKRYIAENLLAFFNRDYRRVAQLHVESGWVARDTHVEEFESAIRTVSEPIFERPLKDISFALLVMQLFQVARRFNMQVQPQLVLLQKTLLAIEGLGRQLYPDLDLWTTGKPFLEKWVKEQMGPQAFFQHLRANLPFFIEQLPHMPKLFNDVLLLTKEQKIQEIEKNLLRGPLKLSKFAWYKGLGAGVFVVMMLFSGLSYFNVLEPDKLATAALITAFAGGLLSFWSRRKRR</sequence>
<dbReference type="UniPathway" id="UPA00232"/>
<comment type="similarity">
    <text evidence="13">Belongs to the ABC1 family. UbiB subfamily.</text>
</comment>
<dbReference type="EMBL" id="LNKA01000019">
    <property type="protein sequence ID" value="KTC64630.1"/>
    <property type="molecule type" value="Genomic_DNA"/>
</dbReference>
<comment type="pathway">
    <text evidence="1 13">Cofactor biosynthesis; ubiquinone biosynthesis [regulation].</text>
</comment>
<keyword evidence="16" id="KW-0614">Plasmid</keyword>
<evidence type="ECO:0000256" key="10">
    <source>
        <dbReference type="ARBA" id="ARBA00022840"/>
    </source>
</evidence>
<dbReference type="AlphaFoldDB" id="A0A0W0R0M9"/>
<dbReference type="OrthoDB" id="9795390at2"/>
<dbReference type="InterPro" id="IPR004147">
    <property type="entry name" value="ABC1_dom"/>
</dbReference>
<dbReference type="InterPro" id="IPR050154">
    <property type="entry name" value="UbiB_kinase"/>
</dbReference>
<evidence type="ECO:0000313" key="18">
    <source>
        <dbReference type="Proteomes" id="UP000281170"/>
    </source>
</evidence>
<keyword evidence="17" id="KW-1185">Reference proteome</keyword>
<evidence type="ECO:0000313" key="16">
    <source>
        <dbReference type="EMBL" id="VEH86098.1"/>
    </source>
</evidence>
<evidence type="ECO:0000256" key="8">
    <source>
        <dbReference type="ARBA" id="ARBA00022741"/>
    </source>
</evidence>
<keyword evidence="6 13" id="KW-0831">Ubiquinone biosynthesis</keyword>
<keyword evidence="10 13" id="KW-0067">ATP-binding</keyword>
<feature type="transmembrane region" description="Helical" evidence="13">
    <location>
        <begin position="497"/>
        <end position="521"/>
    </location>
</feature>
<geneLocation type="plasmid" evidence="16 18">
    <name>24</name>
</geneLocation>
<dbReference type="EMBL" id="LR134433">
    <property type="protein sequence ID" value="VEH86098.1"/>
    <property type="molecule type" value="Genomic_DNA"/>
</dbReference>
<dbReference type="Pfam" id="PF03109">
    <property type="entry name" value="ABC1"/>
    <property type="match status" value="1"/>
</dbReference>
<keyword evidence="7 13" id="KW-0812">Transmembrane</keyword>
<dbReference type="GO" id="GO:0010795">
    <property type="term" value="P:regulation of ubiquinone biosynthetic process"/>
    <property type="evidence" value="ECO:0007669"/>
    <property type="project" value="UniProtKB-UniRule"/>
</dbReference>
<dbReference type="GO" id="GO:0006744">
    <property type="term" value="P:ubiquinone biosynthetic process"/>
    <property type="evidence" value="ECO:0007669"/>
    <property type="project" value="UniProtKB-UniPathway"/>
</dbReference>
<evidence type="ECO:0000313" key="17">
    <source>
        <dbReference type="Proteomes" id="UP000054859"/>
    </source>
</evidence>
<keyword evidence="8 13" id="KW-0547">Nucleotide-binding</keyword>
<dbReference type="InterPro" id="IPR045308">
    <property type="entry name" value="UbiB_bact"/>
</dbReference>
<keyword evidence="9 13" id="KW-0418">Kinase</keyword>
<dbReference type="RefSeq" id="WP_058462987.1">
    <property type="nucleotide sequence ID" value="NZ_CAAAHS010000001.1"/>
</dbReference>
<dbReference type="Proteomes" id="UP000281170">
    <property type="component" value="Plasmid 24"/>
</dbReference>
<comment type="similarity">
    <text evidence="2">Belongs to the protein kinase superfamily. ADCK protein kinase family.</text>
</comment>
<gene>
    <name evidence="13 15" type="primary">ubiB</name>
    <name evidence="16" type="synonym">aarF</name>
    <name evidence="15" type="ORF">Lade_1924</name>
    <name evidence="16" type="ORF">NCTC12735_01745</name>
</gene>
<feature type="binding site" evidence="13">
    <location>
        <position position="152"/>
    </location>
    <ligand>
        <name>ATP</name>
        <dbReference type="ChEBI" id="CHEBI:30616"/>
    </ligand>
</feature>
<dbReference type="SUPFAM" id="SSF56112">
    <property type="entry name" value="Protein kinase-like (PK-like)"/>
    <property type="match status" value="1"/>
</dbReference>
<dbReference type="NCBIfam" id="TIGR01982">
    <property type="entry name" value="UbiB"/>
    <property type="match status" value="1"/>
</dbReference>
<dbReference type="InterPro" id="IPR011009">
    <property type="entry name" value="Kinase-like_dom_sf"/>
</dbReference>
<dbReference type="HAMAP" id="MF_00414">
    <property type="entry name" value="UbiB"/>
    <property type="match status" value="1"/>
</dbReference>
<evidence type="ECO:0000256" key="11">
    <source>
        <dbReference type="ARBA" id="ARBA00022989"/>
    </source>
</evidence>